<accession>A0ABT2H5D8</accession>
<organism evidence="2 3">
    <name type="scientific">Herbiconiux daphne</name>
    <dbReference type="NCBI Taxonomy" id="2970914"/>
    <lineage>
        <taxon>Bacteria</taxon>
        <taxon>Bacillati</taxon>
        <taxon>Actinomycetota</taxon>
        <taxon>Actinomycetes</taxon>
        <taxon>Micrococcales</taxon>
        <taxon>Microbacteriaceae</taxon>
        <taxon>Herbiconiux</taxon>
    </lineage>
</organism>
<proteinExistence type="predicted"/>
<name>A0ABT2H5D8_9MICO</name>
<protein>
    <submittedName>
        <fullName evidence="2">Uncharacterized protein</fullName>
    </submittedName>
</protein>
<reference evidence="2" key="1">
    <citation type="submission" date="2022-08" db="EMBL/GenBank/DDBJ databases">
        <authorList>
            <person name="Deng Y."/>
            <person name="Han X.-F."/>
            <person name="Zhang Y.-Q."/>
        </authorList>
    </citation>
    <scope>NUCLEOTIDE SEQUENCE</scope>
    <source>
        <strain evidence="2">CPCC 203386</strain>
    </source>
</reference>
<evidence type="ECO:0000313" key="2">
    <source>
        <dbReference type="EMBL" id="MCS5735108.1"/>
    </source>
</evidence>
<gene>
    <name evidence="2" type="ORF">N1032_15285</name>
</gene>
<evidence type="ECO:0000313" key="3">
    <source>
        <dbReference type="Proteomes" id="UP001165586"/>
    </source>
</evidence>
<dbReference type="Proteomes" id="UP001165586">
    <property type="component" value="Unassembled WGS sequence"/>
</dbReference>
<sequence>MTADQSRSQADTHSSPAADDGLESAESPSPGWMTTLYRHSRYPLSASGARPRG</sequence>
<dbReference type="EMBL" id="JANLCJ010000005">
    <property type="protein sequence ID" value="MCS5735108.1"/>
    <property type="molecule type" value="Genomic_DNA"/>
</dbReference>
<feature type="compositionally biased region" description="Polar residues" evidence="1">
    <location>
        <begin position="1"/>
        <end position="15"/>
    </location>
</feature>
<comment type="caution">
    <text evidence="2">The sequence shown here is derived from an EMBL/GenBank/DDBJ whole genome shotgun (WGS) entry which is preliminary data.</text>
</comment>
<dbReference type="RefSeq" id="WP_259540016.1">
    <property type="nucleotide sequence ID" value="NZ_JANLCJ010000005.1"/>
</dbReference>
<keyword evidence="3" id="KW-1185">Reference proteome</keyword>
<evidence type="ECO:0000256" key="1">
    <source>
        <dbReference type="SAM" id="MobiDB-lite"/>
    </source>
</evidence>
<feature type="region of interest" description="Disordered" evidence="1">
    <location>
        <begin position="1"/>
        <end position="53"/>
    </location>
</feature>